<evidence type="ECO:0000259" key="10">
    <source>
        <dbReference type="Pfam" id="PF01699"/>
    </source>
</evidence>
<keyword evidence="5" id="KW-0406">Ion transport</keyword>
<keyword evidence="9" id="KW-0732">Signal</keyword>
<dbReference type="AlphaFoldDB" id="L1JP13"/>
<dbReference type="InterPro" id="IPR004837">
    <property type="entry name" value="NaCa_Exmemb"/>
</dbReference>
<feature type="transmembrane region" description="Helical" evidence="8">
    <location>
        <begin position="539"/>
        <end position="559"/>
    </location>
</feature>
<dbReference type="PANTHER" id="PTHR11878">
    <property type="entry name" value="SODIUM/CALCIUM EXCHANGER"/>
    <property type="match status" value="1"/>
</dbReference>
<evidence type="ECO:0000313" key="12">
    <source>
        <dbReference type="EnsemblProtists" id="EKX49783"/>
    </source>
</evidence>
<dbReference type="GO" id="GO:0012505">
    <property type="term" value="C:endomembrane system"/>
    <property type="evidence" value="ECO:0007669"/>
    <property type="project" value="UniProtKB-SubCell"/>
</dbReference>
<feature type="transmembrane region" description="Helical" evidence="8">
    <location>
        <begin position="580"/>
        <end position="607"/>
    </location>
</feature>
<evidence type="ECO:0000256" key="4">
    <source>
        <dbReference type="ARBA" id="ARBA00022989"/>
    </source>
</evidence>
<organism evidence="11">
    <name type="scientific">Guillardia theta (strain CCMP2712)</name>
    <name type="common">Cryptophyte</name>
    <dbReference type="NCBI Taxonomy" id="905079"/>
    <lineage>
        <taxon>Eukaryota</taxon>
        <taxon>Cryptophyceae</taxon>
        <taxon>Pyrenomonadales</taxon>
        <taxon>Geminigeraceae</taxon>
        <taxon>Guillardia</taxon>
    </lineage>
</organism>
<dbReference type="OrthoDB" id="418484at2759"/>
<proteinExistence type="predicted"/>
<dbReference type="GO" id="GO:0016020">
    <property type="term" value="C:membrane"/>
    <property type="evidence" value="ECO:0007669"/>
    <property type="project" value="InterPro"/>
</dbReference>
<feature type="domain" description="Sodium/calcium exchanger membrane region" evidence="10">
    <location>
        <begin position="463"/>
        <end position="644"/>
    </location>
</feature>
<feature type="compositionally biased region" description="Basic and acidic residues" evidence="7">
    <location>
        <begin position="241"/>
        <end position="260"/>
    </location>
</feature>
<feature type="signal peptide" evidence="9">
    <location>
        <begin position="1"/>
        <end position="17"/>
    </location>
</feature>
<dbReference type="GeneID" id="17306432"/>
<evidence type="ECO:0000256" key="7">
    <source>
        <dbReference type="SAM" id="MobiDB-lite"/>
    </source>
</evidence>
<feature type="transmembrane region" description="Helical" evidence="8">
    <location>
        <begin position="155"/>
        <end position="174"/>
    </location>
</feature>
<dbReference type="HOGENOM" id="CLU_012872_2_0_1"/>
<keyword evidence="3 8" id="KW-0812">Transmembrane</keyword>
<evidence type="ECO:0000313" key="11">
    <source>
        <dbReference type="EMBL" id="EKX49783.1"/>
    </source>
</evidence>
<dbReference type="Gene3D" id="1.20.1420.30">
    <property type="entry name" value="NCX, central ion-binding region"/>
    <property type="match status" value="2"/>
</dbReference>
<reference evidence="11 13" key="1">
    <citation type="journal article" date="2012" name="Nature">
        <title>Algal genomes reveal evolutionary mosaicism and the fate of nucleomorphs.</title>
        <authorList>
            <consortium name="DOE Joint Genome Institute"/>
            <person name="Curtis B.A."/>
            <person name="Tanifuji G."/>
            <person name="Burki F."/>
            <person name="Gruber A."/>
            <person name="Irimia M."/>
            <person name="Maruyama S."/>
            <person name="Arias M.C."/>
            <person name="Ball S.G."/>
            <person name="Gile G.H."/>
            <person name="Hirakawa Y."/>
            <person name="Hopkins J.F."/>
            <person name="Kuo A."/>
            <person name="Rensing S.A."/>
            <person name="Schmutz J."/>
            <person name="Symeonidi A."/>
            <person name="Elias M."/>
            <person name="Eveleigh R.J."/>
            <person name="Herman E.K."/>
            <person name="Klute M.J."/>
            <person name="Nakayama T."/>
            <person name="Obornik M."/>
            <person name="Reyes-Prieto A."/>
            <person name="Armbrust E.V."/>
            <person name="Aves S.J."/>
            <person name="Beiko R.G."/>
            <person name="Coutinho P."/>
            <person name="Dacks J.B."/>
            <person name="Durnford D.G."/>
            <person name="Fast N.M."/>
            <person name="Green B.R."/>
            <person name="Grisdale C.J."/>
            <person name="Hempel F."/>
            <person name="Henrissat B."/>
            <person name="Hoppner M.P."/>
            <person name="Ishida K."/>
            <person name="Kim E."/>
            <person name="Koreny L."/>
            <person name="Kroth P.G."/>
            <person name="Liu Y."/>
            <person name="Malik S.B."/>
            <person name="Maier U.G."/>
            <person name="McRose D."/>
            <person name="Mock T."/>
            <person name="Neilson J.A."/>
            <person name="Onodera N.T."/>
            <person name="Poole A.M."/>
            <person name="Pritham E.J."/>
            <person name="Richards T.A."/>
            <person name="Rocap G."/>
            <person name="Roy S.W."/>
            <person name="Sarai C."/>
            <person name="Schaack S."/>
            <person name="Shirato S."/>
            <person name="Slamovits C.H."/>
            <person name="Spencer D.F."/>
            <person name="Suzuki S."/>
            <person name="Worden A.Z."/>
            <person name="Zauner S."/>
            <person name="Barry K."/>
            <person name="Bell C."/>
            <person name="Bharti A.K."/>
            <person name="Crow J.A."/>
            <person name="Grimwood J."/>
            <person name="Kramer R."/>
            <person name="Lindquist E."/>
            <person name="Lucas S."/>
            <person name="Salamov A."/>
            <person name="McFadden G.I."/>
            <person name="Lane C.E."/>
            <person name="Keeling P.J."/>
            <person name="Gray M.W."/>
            <person name="Grigoriev I.V."/>
            <person name="Archibald J.M."/>
        </authorList>
    </citation>
    <scope>NUCLEOTIDE SEQUENCE</scope>
    <source>
        <strain evidence="11 13">CCMP2712</strain>
    </source>
</reference>
<dbReference type="InterPro" id="IPR004836">
    <property type="entry name" value="Na_Ca_Ex"/>
</dbReference>
<feature type="transmembrane region" description="Helical" evidence="8">
    <location>
        <begin position="181"/>
        <end position="206"/>
    </location>
</feature>
<gene>
    <name evidence="11" type="ORF">GUITHDRAFT_104746</name>
</gene>
<feature type="compositionally biased region" description="Basic and acidic residues" evidence="7">
    <location>
        <begin position="360"/>
        <end position="372"/>
    </location>
</feature>
<reference evidence="12" key="3">
    <citation type="submission" date="2016-03" db="UniProtKB">
        <authorList>
            <consortium name="EnsemblProtists"/>
        </authorList>
    </citation>
    <scope>IDENTIFICATION</scope>
</reference>
<keyword evidence="2" id="KW-0813">Transport</keyword>
<evidence type="ECO:0000256" key="6">
    <source>
        <dbReference type="ARBA" id="ARBA00023136"/>
    </source>
</evidence>
<dbReference type="EMBL" id="JH992981">
    <property type="protein sequence ID" value="EKX49783.1"/>
    <property type="molecule type" value="Genomic_DNA"/>
</dbReference>
<feature type="domain" description="Sodium/calcium exchanger membrane region" evidence="10">
    <location>
        <begin position="49"/>
        <end position="230"/>
    </location>
</feature>
<dbReference type="OMA" id="CDYFMHV"/>
<sequence length="657" mass="71036">MMLMCLAFLALPQPILAADTNSSNCTEGLIFPIFSGEGSWNTGFRAFLYIVGLLWAFVGIAILSDVFMAGIETITNSTYKKRVKKKGEDGKPVKGADGEFIYEEVDALIWNPAVANLTLMALGSSTPELLLAIIETFGANFYADDLGPGTIIGSAAYNLFVITALCSMVLGAGVKRKITGFVGFCITSVFSVLAYIWLLIILIVSSPDVVEVWEAAATLGIMVVLLIAVYIADTHTASKVSPEEEKRDETQPASDEVTRMDEDKVVTVSNDAPLNAGKKFEMSPGSNKFLQALAHNDKTSEHWKKAAIHAHLVGKDGANRFIDVVRLALAKNQKASYLTYRRAFINNTFENRKALQKIHERSTQGAENEAHGDGQVAAGNGVAEVNGSPGSPKPNGNQALDETAGDIEDEPISWKDQFVRAFQVNEDGDWSKASVNEICIFILTCPWQFVAAFIPPPNLGGGWYCFFVALGLIGCVTAMVGDLASIFGCLVGLEKPVTAITIVALGTSLPDTFASMIAIKMDDTADNALGNVTGSNCVNVFLGLGIPWLCAAVKWAVTGPDDQWRLKYQKWSRFQQYEKTGAFVVEAGSLGFNVLIFAILSIASFVVIFGKRFAFGAEIGGSLVNNIVTSCFLFLLWVIYILVASLQVYHPDSFVHI</sequence>
<dbReference type="RefSeq" id="XP_005836763.1">
    <property type="nucleotide sequence ID" value="XM_005836706.1"/>
</dbReference>
<accession>L1JP13</accession>
<feature type="transmembrane region" description="Helical" evidence="8">
    <location>
        <begin position="212"/>
        <end position="232"/>
    </location>
</feature>
<feature type="chain" id="PRO_5008771580" description="Sodium/calcium exchanger membrane region domain-containing protein" evidence="9">
    <location>
        <begin position="18"/>
        <end position="657"/>
    </location>
</feature>
<feature type="transmembrane region" description="Helical" evidence="8">
    <location>
        <begin position="497"/>
        <end position="519"/>
    </location>
</feature>
<dbReference type="PRINTS" id="PR01259">
    <property type="entry name" value="NACAEXCHNGR"/>
</dbReference>
<dbReference type="PANTHER" id="PTHR11878:SF65">
    <property type="entry name" value="NA_CA-EXCHANGE PROTEIN, ISOFORM G"/>
    <property type="match status" value="1"/>
</dbReference>
<dbReference type="GO" id="GO:0005432">
    <property type="term" value="F:calcium:sodium antiporter activity"/>
    <property type="evidence" value="ECO:0007669"/>
    <property type="project" value="InterPro"/>
</dbReference>
<keyword evidence="4 8" id="KW-1133">Transmembrane helix</keyword>
<dbReference type="PaxDb" id="55529-EKX49783"/>
<name>L1JP13_GUITC</name>
<dbReference type="EnsemblProtists" id="EKX49783">
    <property type="protein sequence ID" value="EKX49783"/>
    <property type="gene ID" value="GUITHDRAFT_104746"/>
</dbReference>
<feature type="transmembrane region" description="Helical" evidence="8">
    <location>
        <begin position="46"/>
        <end position="71"/>
    </location>
</feature>
<dbReference type="Pfam" id="PF01699">
    <property type="entry name" value="Na_Ca_ex"/>
    <property type="match status" value="2"/>
</dbReference>
<dbReference type="InterPro" id="IPR044880">
    <property type="entry name" value="NCX_ion-bd_dom_sf"/>
</dbReference>
<evidence type="ECO:0000256" key="9">
    <source>
        <dbReference type="SAM" id="SignalP"/>
    </source>
</evidence>
<feature type="region of interest" description="Disordered" evidence="7">
    <location>
        <begin position="360"/>
        <end position="402"/>
    </location>
</feature>
<dbReference type="Proteomes" id="UP000011087">
    <property type="component" value="Unassembled WGS sequence"/>
</dbReference>
<comment type="subcellular location">
    <subcellularLocation>
        <location evidence="1">Endomembrane system</location>
        <topology evidence="1">Multi-pass membrane protein</topology>
    </subcellularLocation>
</comment>
<evidence type="ECO:0000256" key="8">
    <source>
        <dbReference type="SAM" id="Phobius"/>
    </source>
</evidence>
<evidence type="ECO:0000313" key="13">
    <source>
        <dbReference type="Proteomes" id="UP000011087"/>
    </source>
</evidence>
<feature type="region of interest" description="Disordered" evidence="7">
    <location>
        <begin position="240"/>
        <end position="260"/>
    </location>
</feature>
<evidence type="ECO:0000256" key="5">
    <source>
        <dbReference type="ARBA" id="ARBA00023065"/>
    </source>
</evidence>
<feature type="transmembrane region" description="Helical" evidence="8">
    <location>
        <begin position="461"/>
        <end position="490"/>
    </location>
</feature>
<evidence type="ECO:0000256" key="3">
    <source>
        <dbReference type="ARBA" id="ARBA00022692"/>
    </source>
</evidence>
<protein>
    <recommendedName>
        <fullName evidence="10">Sodium/calcium exchanger membrane region domain-containing protein</fullName>
    </recommendedName>
</protein>
<dbReference type="KEGG" id="gtt:GUITHDRAFT_104746"/>
<evidence type="ECO:0000256" key="2">
    <source>
        <dbReference type="ARBA" id="ARBA00022448"/>
    </source>
</evidence>
<keyword evidence="6 8" id="KW-0472">Membrane</keyword>
<evidence type="ECO:0000256" key="1">
    <source>
        <dbReference type="ARBA" id="ARBA00004127"/>
    </source>
</evidence>
<keyword evidence="13" id="KW-1185">Reference proteome</keyword>
<feature type="transmembrane region" description="Helical" evidence="8">
    <location>
        <begin position="627"/>
        <end position="649"/>
    </location>
</feature>
<dbReference type="InterPro" id="IPR051171">
    <property type="entry name" value="CaCA"/>
</dbReference>
<reference evidence="13" key="2">
    <citation type="submission" date="2012-11" db="EMBL/GenBank/DDBJ databases">
        <authorList>
            <person name="Kuo A."/>
            <person name="Curtis B.A."/>
            <person name="Tanifuji G."/>
            <person name="Burki F."/>
            <person name="Gruber A."/>
            <person name="Irimia M."/>
            <person name="Maruyama S."/>
            <person name="Arias M.C."/>
            <person name="Ball S.G."/>
            <person name="Gile G.H."/>
            <person name="Hirakawa Y."/>
            <person name="Hopkins J.F."/>
            <person name="Rensing S.A."/>
            <person name="Schmutz J."/>
            <person name="Symeonidi A."/>
            <person name="Elias M."/>
            <person name="Eveleigh R.J."/>
            <person name="Herman E.K."/>
            <person name="Klute M.J."/>
            <person name="Nakayama T."/>
            <person name="Obornik M."/>
            <person name="Reyes-Prieto A."/>
            <person name="Armbrust E.V."/>
            <person name="Aves S.J."/>
            <person name="Beiko R.G."/>
            <person name="Coutinho P."/>
            <person name="Dacks J.B."/>
            <person name="Durnford D.G."/>
            <person name="Fast N.M."/>
            <person name="Green B.R."/>
            <person name="Grisdale C."/>
            <person name="Hempe F."/>
            <person name="Henrissat B."/>
            <person name="Hoppner M.P."/>
            <person name="Ishida K.-I."/>
            <person name="Kim E."/>
            <person name="Koreny L."/>
            <person name="Kroth P.G."/>
            <person name="Liu Y."/>
            <person name="Malik S.-B."/>
            <person name="Maier U.G."/>
            <person name="McRose D."/>
            <person name="Mock T."/>
            <person name="Neilson J.A."/>
            <person name="Onodera N.T."/>
            <person name="Poole A.M."/>
            <person name="Pritham E.J."/>
            <person name="Richards T.A."/>
            <person name="Rocap G."/>
            <person name="Roy S.W."/>
            <person name="Sarai C."/>
            <person name="Schaack S."/>
            <person name="Shirato S."/>
            <person name="Slamovits C.H."/>
            <person name="Spencer D.F."/>
            <person name="Suzuki S."/>
            <person name="Worden A.Z."/>
            <person name="Zauner S."/>
            <person name="Barry K."/>
            <person name="Bell C."/>
            <person name="Bharti A.K."/>
            <person name="Crow J.A."/>
            <person name="Grimwood J."/>
            <person name="Kramer R."/>
            <person name="Lindquist E."/>
            <person name="Lucas S."/>
            <person name="Salamov A."/>
            <person name="McFadden G.I."/>
            <person name="Lane C.E."/>
            <person name="Keeling P.J."/>
            <person name="Gray M.W."/>
            <person name="Grigoriev I.V."/>
            <person name="Archibald J.M."/>
        </authorList>
    </citation>
    <scope>NUCLEOTIDE SEQUENCE</scope>
    <source>
        <strain evidence="13">CCMP2712</strain>
    </source>
</reference>
<dbReference type="eggNOG" id="KOG1306">
    <property type="taxonomic scope" value="Eukaryota"/>
</dbReference>